<evidence type="ECO:0000313" key="3">
    <source>
        <dbReference type="Proteomes" id="UP000005551"/>
    </source>
</evidence>
<feature type="chain" id="PRO_5003700057" description="Macroglobulin domain-containing protein" evidence="1">
    <location>
        <begin position="25"/>
        <end position="247"/>
    </location>
</feature>
<feature type="signal peptide" evidence="1">
    <location>
        <begin position="1"/>
        <end position="24"/>
    </location>
</feature>
<proteinExistence type="predicted"/>
<evidence type="ECO:0000256" key="1">
    <source>
        <dbReference type="SAM" id="SignalP"/>
    </source>
</evidence>
<sequence>MRTLRFPLLFLLLLFFTSPVSVFAQKASEDPYLQAILGYFQELEANNPRERVHLHLDKRTVTPGETLWFKAYLTAGSRRLPSPLSQVLYVVLFNGEGEKVEEQKIQLKGGHGHGALTLPNFAAEGLYRVKAYTAWMENFGDDHFFSADIQVIDAENESFYPLFEVVDVVETEEQLTYEILLQAGDRSGQPLANASLRYALFAEGQQSVRVNFYLIARERRSSGLAGRSSHSRNNISNFITSKMRPMR</sequence>
<dbReference type="OrthoDB" id="1223654at2"/>
<evidence type="ECO:0008006" key="4">
    <source>
        <dbReference type="Google" id="ProtNLM"/>
    </source>
</evidence>
<dbReference type="Proteomes" id="UP000005551">
    <property type="component" value="Unassembled WGS sequence"/>
</dbReference>
<keyword evidence="3" id="KW-1185">Reference proteome</keyword>
<dbReference type="EMBL" id="AJYA01000005">
    <property type="protein sequence ID" value="EIM78530.1"/>
    <property type="molecule type" value="Genomic_DNA"/>
</dbReference>
<dbReference type="RefSeq" id="WP_009053532.1">
    <property type="nucleotide sequence ID" value="NZ_AJYA01000005.1"/>
</dbReference>
<evidence type="ECO:0000313" key="2">
    <source>
        <dbReference type="EMBL" id="EIM78530.1"/>
    </source>
</evidence>
<accession>I5C9M8</accession>
<reference evidence="2 3" key="1">
    <citation type="submission" date="2012-05" db="EMBL/GenBank/DDBJ databases">
        <title>Genome sequence of Nitritalea halalkaliphila LW7.</title>
        <authorList>
            <person name="Jangir P.K."/>
            <person name="Singh A."/>
            <person name="Shivaji S."/>
            <person name="Sharma R."/>
        </authorList>
    </citation>
    <scope>NUCLEOTIDE SEQUENCE [LARGE SCALE GENOMIC DNA]</scope>
    <source>
        <strain evidence="2 3">LW7</strain>
    </source>
</reference>
<dbReference type="AlphaFoldDB" id="I5C9M8"/>
<name>I5C9M8_9BACT</name>
<comment type="caution">
    <text evidence="2">The sequence shown here is derived from an EMBL/GenBank/DDBJ whole genome shotgun (WGS) entry which is preliminary data.</text>
</comment>
<dbReference type="Gene3D" id="2.60.40.1930">
    <property type="match status" value="1"/>
</dbReference>
<organism evidence="2 3">
    <name type="scientific">Nitritalea halalkaliphila LW7</name>
    <dbReference type="NCBI Taxonomy" id="1189621"/>
    <lineage>
        <taxon>Bacteria</taxon>
        <taxon>Pseudomonadati</taxon>
        <taxon>Bacteroidota</taxon>
        <taxon>Cytophagia</taxon>
        <taxon>Cytophagales</taxon>
        <taxon>Cyclobacteriaceae</taxon>
        <taxon>Nitritalea</taxon>
    </lineage>
</organism>
<keyword evidence="1" id="KW-0732">Signal</keyword>
<gene>
    <name evidence="2" type="ORF">A3SI_03363</name>
</gene>
<protein>
    <recommendedName>
        <fullName evidence="4">Macroglobulin domain-containing protein</fullName>
    </recommendedName>
</protein>
<dbReference type="STRING" id="1189621.A3SI_03363"/>